<keyword evidence="7" id="KW-1185">Reference proteome</keyword>
<keyword evidence="2" id="KW-0805">Transcription regulation</keyword>
<accession>A0ABN1GFN9</accession>
<evidence type="ECO:0000256" key="4">
    <source>
        <dbReference type="ARBA" id="ARBA00023163"/>
    </source>
</evidence>
<organism evidence="6 7">
    <name type="scientific">Paenochrobactrum glaciei</name>
    <dbReference type="NCBI Taxonomy" id="486407"/>
    <lineage>
        <taxon>Bacteria</taxon>
        <taxon>Pseudomonadati</taxon>
        <taxon>Pseudomonadota</taxon>
        <taxon>Alphaproteobacteria</taxon>
        <taxon>Hyphomicrobiales</taxon>
        <taxon>Brucellaceae</taxon>
        <taxon>Paenochrobactrum</taxon>
    </lineage>
</organism>
<evidence type="ECO:0000313" key="6">
    <source>
        <dbReference type="EMBL" id="GAA0610516.1"/>
    </source>
</evidence>
<dbReference type="PRINTS" id="PR00039">
    <property type="entry name" value="HTHLYSR"/>
</dbReference>
<evidence type="ECO:0000259" key="5">
    <source>
        <dbReference type="PROSITE" id="PS50931"/>
    </source>
</evidence>
<evidence type="ECO:0000256" key="1">
    <source>
        <dbReference type="ARBA" id="ARBA00009437"/>
    </source>
</evidence>
<protein>
    <submittedName>
        <fullName evidence="6">LysR family transcriptional regulator</fullName>
    </submittedName>
</protein>
<dbReference type="RefSeq" id="WP_343806616.1">
    <property type="nucleotide sequence ID" value="NZ_BAAADE010000007.1"/>
</dbReference>
<dbReference type="SUPFAM" id="SSF53850">
    <property type="entry name" value="Periplasmic binding protein-like II"/>
    <property type="match status" value="1"/>
</dbReference>
<evidence type="ECO:0000256" key="2">
    <source>
        <dbReference type="ARBA" id="ARBA00023015"/>
    </source>
</evidence>
<dbReference type="PROSITE" id="PS50931">
    <property type="entry name" value="HTH_LYSR"/>
    <property type="match status" value="2"/>
</dbReference>
<dbReference type="Pfam" id="PF00126">
    <property type="entry name" value="HTH_1"/>
    <property type="match status" value="2"/>
</dbReference>
<dbReference type="PANTHER" id="PTHR30126">
    <property type="entry name" value="HTH-TYPE TRANSCRIPTIONAL REGULATOR"/>
    <property type="match status" value="1"/>
</dbReference>
<evidence type="ECO:0000256" key="3">
    <source>
        <dbReference type="ARBA" id="ARBA00023125"/>
    </source>
</evidence>
<feature type="domain" description="HTH lysR-type" evidence="5">
    <location>
        <begin position="3"/>
        <end position="60"/>
    </location>
</feature>
<dbReference type="InterPro" id="IPR036390">
    <property type="entry name" value="WH_DNA-bd_sf"/>
</dbReference>
<comment type="caution">
    <text evidence="6">The sequence shown here is derived from an EMBL/GenBank/DDBJ whole genome shotgun (WGS) entry which is preliminary data.</text>
</comment>
<dbReference type="InterPro" id="IPR005119">
    <property type="entry name" value="LysR_subst-bd"/>
</dbReference>
<dbReference type="InterPro" id="IPR036388">
    <property type="entry name" value="WH-like_DNA-bd_sf"/>
</dbReference>
<dbReference type="Gene3D" id="1.10.10.10">
    <property type="entry name" value="Winged helix-like DNA-binding domain superfamily/Winged helix DNA-binding domain"/>
    <property type="match status" value="2"/>
</dbReference>
<dbReference type="SUPFAM" id="SSF46785">
    <property type="entry name" value="Winged helix' DNA-binding domain"/>
    <property type="match status" value="2"/>
</dbReference>
<evidence type="ECO:0000313" key="7">
    <source>
        <dbReference type="Proteomes" id="UP001424441"/>
    </source>
</evidence>
<name>A0ABN1GFN9_9HYPH</name>
<gene>
    <name evidence="6" type="ORF">GCM10008943_27620</name>
</gene>
<keyword evidence="4" id="KW-0804">Transcription</keyword>
<dbReference type="Gene3D" id="3.40.190.10">
    <property type="entry name" value="Periplasmic binding protein-like II"/>
    <property type="match status" value="2"/>
</dbReference>
<dbReference type="PANTHER" id="PTHR30126:SF98">
    <property type="entry name" value="HTH-TYPE TRANSCRIPTIONAL ACTIVATOR BAUR"/>
    <property type="match status" value="1"/>
</dbReference>
<keyword evidence="3" id="KW-0238">DNA-binding</keyword>
<dbReference type="Proteomes" id="UP001424441">
    <property type="component" value="Unassembled WGS sequence"/>
</dbReference>
<dbReference type="Pfam" id="PF03466">
    <property type="entry name" value="LysR_substrate"/>
    <property type="match status" value="1"/>
</dbReference>
<sequence length="393" mass="43393">MDINLRHLRLFLAVAKTNSITLSANECSISQPAATQAIRNMEAAAGIKLFNRTKNGTFATNAGEILKHRAERAFSLLDPALNEISKRLKITLTNTQLKALIAVCDAGNFTLAANRLNLAQPTVHRAITELEFEAGEPLFLRTAHGILSKKSTLNLAHKAKLAFAELQQAASELADINGAEVGQIVIGALPLSRSQLIPKTLVSFRKRRAFIPVQVIDGPYNELLQSLRHGAIDMVLGALRLPIPIDDIEQCTLFDDDLVIIASKDHPIYKLRSINFEDLINYPFIVALKGTPTRNYFNTFLEGNIKKGNISLVETASIVLMRELLENSDHLGFVSRLQALTESKYEKISIVNYPVKNSSRPIGITTRKGWKPTPAQADFILSLHEQAEKISSN</sequence>
<feature type="domain" description="HTH lysR-type" evidence="5">
    <location>
        <begin position="92"/>
        <end position="148"/>
    </location>
</feature>
<proteinExistence type="inferred from homology"/>
<reference evidence="6 7" key="1">
    <citation type="journal article" date="2019" name="Int. J. Syst. Evol. Microbiol.">
        <title>The Global Catalogue of Microorganisms (GCM) 10K type strain sequencing project: providing services to taxonomists for standard genome sequencing and annotation.</title>
        <authorList>
            <consortium name="The Broad Institute Genomics Platform"/>
            <consortium name="The Broad Institute Genome Sequencing Center for Infectious Disease"/>
            <person name="Wu L."/>
            <person name="Ma J."/>
        </authorList>
    </citation>
    <scope>NUCLEOTIDE SEQUENCE [LARGE SCALE GENOMIC DNA]</scope>
    <source>
        <strain evidence="6 7">JCM 15115</strain>
    </source>
</reference>
<comment type="similarity">
    <text evidence="1">Belongs to the LysR transcriptional regulatory family.</text>
</comment>
<dbReference type="EMBL" id="BAAADE010000007">
    <property type="protein sequence ID" value="GAA0610516.1"/>
    <property type="molecule type" value="Genomic_DNA"/>
</dbReference>
<dbReference type="InterPro" id="IPR000847">
    <property type="entry name" value="LysR_HTH_N"/>
</dbReference>